<dbReference type="InterPro" id="IPR027417">
    <property type="entry name" value="P-loop_NTPase"/>
</dbReference>
<comment type="caution">
    <text evidence="1">The sequence shown here is derived from an EMBL/GenBank/DDBJ whole genome shotgun (WGS) entry which is preliminary data.</text>
</comment>
<dbReference type="Proteomes" id="UP000429484">
    <property type="component" value="Unassembled WGS sequence"/>
</dbReference>
<dbReference type="AlphaFoldDB" id="A0AAW9TIG4"/>
<gene>
    <name evidence="1" type="ORF">GHK53_03165</name>
</gene>
<protein>
    <recommendedName>
        <fullName evidence="3">Helicase</fullName>
    </recommendedName>
</protein>
<proteinExistence type="predicted"/>
<evidence type="ECO:0000313" key="2">
    <source>
        <dbReference type="Proteomes" id="UP000429484"/>
    </source>
</evidence>
<evidence type="ECO:0008006" key="3">
    <source>
        <dbReference type="Google" id="ProtNLM"/>
    </source>
</evidence>
<reference evidence="1 2" key="1">
    <citation type="journal article" date="2013" name="Genome Biol.">
        <title>Comparative genomics of the core and accessory genomes of 48 Sinorhizobium strains comprising five genospecies.</title>
        <authorList>
            <person name="Sugawara M."/>
            <person name="Epstein B."/>
            <person name="Badgley B.D."/>
            <person name="Unno T."/>
            <person name="Xu L."/>
            <person name="Reese J."/>
            <person name="Gyaneshwar P."/>
            <person name="Denny R."/>
            <person name="Mudge J."/>
            <person name="Bharti A.K."/>
            <person name="Farmer A.D."/>
            <person name="May G.D."/>
            <person name="Woodward J.E."/>
            <person name="Medigue C."/>
            <person name="Vallenet D."/>
            <person name="Lajus A."/>
            <person name="Rouy Z."/>
            <person name="Martinez-Vaz B."/>
            <person name="Tiffin P."/>
            <person name="Young N.D."/>
            <person name="Sadowsky M.J."/>
        </authorList>
    </citation>
    <scope>NUCLEOTIDE SEQUENCE [LARGE SCALE GENOMIC DNA]</scope>
    <source>
        <strain evidence="1 2">N6B1</strain>
    </source>
</reference>
<organism evidence="1 2">
    <name type="scientific">Rhizobium meliloti</name>
    <name type="common">Ensifer meliloti</name>
    <name type="synonym">Sinorhizobium meliloti</name>
    <dbReference type="NCBI Taxonomy" id="382"/>
    <lineage>
        <taxon>Bacteria</taxon>
        <taxon>Pseudomonadati</taxon>
        <taxon>Pseudomonadota</taxon>
        <taxon>Alphaproteobacteria</taxon>
        <taxon>Hyphomicrobiales</taxon>
        <taxon>Rhizobiaceae</taxon>
        <taxon>Sinorhizobium/Ensifer group</taxon>
        <taxon>Sinorhizobium</taxon>
    </lineage>
</organism>
<sequence>MMSTDKPTFYYVDAHAGSGKTYSAHKYIASAGGFFTIATQTNDLSKQQAEDLLAEFGVKARVIRLENGVSKTCTERYVRHCKDLRGSTAIINYKVALQDLEAARNQNLIVDEFNPPVEKFELQEDISATRALRCLKQ</sequence>
<evidence type="ECO:0000313" key="1">
    <source>
        <dbReference type="EMBL" id="MQW31877.1"/>
    </source>
</evidence>
<accession>A0AAW9TIG4</accession>
<dbReference type="SUPFAM" id="SSF52540">
    <property type="entry name" value="P-loop containing nucleoside triphosphate hydrolases"/>
    <property type="match status" value="1"/>
</dbReference>
<name>A0AAW9TIG4_RHIML</name>
<dbReference type="EMBL" id="WISR01000035">
    <property type="protein sequence ID" value="MQW31877.1"/>
    <property type="molecule type" value="Genomic_DNA"/>
</dbReference>